<protein>
    <submittedName>
        <fullName evidence="2">Uncharacterized protein</fullName>
    </submittedName>
</protein>
<gene>
    <name evidence="2" type="ORF">A4A49_06412</name>
</gene>
<dbReference type="EMBL" id="MJEQ01037191">
    <property type="protein sequence ID" value="OIS98718.1"/>
    <property type="molecule type" value="Genomic_DNA"/>
</dbReference>
<feature type="transmembrane region" description="Helical" evidence="1">
    <location>
        <begin position="138"/>
        <end position="167"/>
    </location>
</feature>
<name>A0A1J6ILX5_NICAT</name>
<keyword evidence="1" id="KW-1133">Transmembrane helix</keyword>
<evidence type="ECO:0000256" key="1">
    <source>
        <dbReference type="SAM" id="Phobius"/>
    </source>
</evidence>
<dbReference type="Proteomes" id="UP000187609">
    <property type="component" value="Unassembled WGS sequence"/>
</dbReference>
<keyword evidence="1" id="KW-0812">Transmembrane</keyword>
<dbReference type="KEGG" id="nau:109232228"/>
<dbReference type="Gramene" id="OIS98718">
    <property type="protein sequence ID" value="OIS98718"/>
    <property type="gene ID" value="A4A49_06412"/>
</dbReference>
<reference evidence="2" key="1">
    <citation type="submission" date="2016-11" db="EMBL/GenBank/DDBJ databases">
        <title>The genome of Nicotiana attenuata.</title>
        <authorList>
            <person name="Xu S."/>
            <person name="Brockmoeller T."/>
            <person name="Gaquerel E."/>
            <person name="Navarro A."/>
            <person name="Kuhl H."/>
            <person name="Gase K."/>
            <person name="Ling Z."/>
            <person name="Zhou W."/>
            <person name="Kreitzer C."/>
            <person name="Stanke M."/>
            <person name="Tang H."/>
            <person name="Lyons E."/>
            <person name="Pandey P."/>
            <person name="Pandey S.P."/>
            <person name="Timmermann B."/>
            <person name="Baldwin I.T."/>
        </authorList>
    </citation>
    <scope>NUCLEOTIDE SEQUENCE [LARGE SCALE GENOMIC DNA]</scope>
    <source>
        <strain evidence="2">UT</strain>
    </source>
</reference>
<dbReference type="AlphaFoldDB" id="A0A1J6ILX5"/>
<sequence>MYAVRYLQPFGTSLASITSPYFHLSRSTIPFDGKFAPLKTFMRCLKPQVYSRVLKFAGGSNFETFHHYFRKMQNSGRSYTLRSAFGLSALLGSIKLSPRIAYSSDGLDGLLDDHHLGLFGDSDTEEDRRSLLMTLRKLLVPLLFVITVLMNWGHPIIIATKVTIILLTTKPSPLSVYVLVEQLRHQAVRRQPFIYKFKSLYAKKVEVADYLFLSLAKVELKDQEFTLVGILGSWWLLPLSSWQEASSMLKSKILMNLS</sequence>
<accession>A0A1J6ILX5</accession>
<comment type="caution">
    <text evidence="2">The sequence shown here is derived from an EMBL/GenBank/DDBJ whole genome shotgun (WGS) entry which is preliminary data.</text>
</comment>
<proteinExistence type="predicted"/>
<dbReference type="OMA" id="MANARKF"/>
<keyword evidence="1" id="KW-0472">Membrane</keyword>
<dbReference type="OrthoDB" id="748084at2759"/>
<evidence type="ECO:0000313" key="2">
    <source>
        <dbReference type="EMBL" id="OIS98718.1"/>
    </source>
</evidence>
<organism evidence="2 3">
    <name type="scientific">Nicotiana attenuata</name>
    <name type="common">Coyote tobacco</name>
    <dbReference type="NCBI Taxonomy" id="49451"/>
    <lineage>
        <taxon>Eukaryota</taxon>
        <taxon>Viridiplantae</taxon>
        <taxon>Streptophyta</taxon>
        <taxon>Embryophyta</taxon>
        <taxon>Tracheophyta</taxon>
        <taxon>Spermatophyta</taxon>
        <taxon>Magnoliopsida</taxon>
        <taxon>eudicotyledons</taxon>
        <taxon>Gunneridae</taxon>
        <taxon>Pentapetalae</taxon>
        <taxon>asterids</taxon>
        <taxon>lamiids</taxon>
        <taxon>Solanales</taxon>
        <taxon>Solanaceae</taxon>
        <taxon>Nicotianoideae</taxon>
        <taxon>Nicotianeae</taxon>
        <taxon>Nicotiana</taxon>
    </lineage>
</organism>
<evidence type="ECO:0000313" key="3">
    <source>
        <dbReference type="Proteomes" id="UP000187609"/>
    </source>
</evidence>
<keyword evidence="3" id="KW-1185">Reference proteome</keyword>